<evidence type="ECO:0000256" key="1">
    <source>
        <dbReference type="ARBA" id="ARBA00022679"/>
    </source>
</evidence>
<dbReference type="PANTHER" id="PTHR12788:SF10">
    <property type="entry name" value="PROTEIN-TYROSINE SULFOTRANSFERASE"/>
    <property type="match status" value="1"/>
</dbReference>
<dbReference type="KEGG" id="pla:Plav_1912"/>
<organism evidence="2 3">
    <name type="scientific">Parvibaculum lavamentivorans (strain DS-1 / DSM 13023 / NCIMB 13966)</name>
    <dbReference type="NCBI Taxonomy" id="402881"/>
    <lineage>
        <taxon>Bacteria</taxon>
        <taxon>Pseudomonadati</taxon>
        <taxon>Pseudomonadota</taxon>
        <taxon>Alphaproteobacteria</taxon>
        <taxon>Hyphomicrobiales</taxon>
        <taxon>Parvibaculaceae</taxon>
        <taxon>Parvibaculum</taxon>
    </lineage>
</organism>
<dbReference type="RefSeq" id="WP_012110823.1">
    <property type="nucleotide sequence ID" value="NC_009719.1"/>
</dbReference>
<keyword evidence="1 2" id="KW-0808">Transferase</keyword>
<protein>
    <submittedName>
        <fullName evidence="2">Sulfotransferase</fullName>
    </submittedName>
</protein>
<evidence type="ECO:0000313" key="3">
    <source>
        <dbReference type="Proteomes" id="UP000006377"/>
    </source>
</evidence>
<dbReference type="Proteomes" id="UP000006377">
    <property type="component" value="Chromosome"/>
</dbReference>
<dbReference type="PANTHER" id="PTHR12788">
    <property type="entry name" value="PROTEIN-TYROSINE SULFOTRANSFERASE 2"/>
    <property type="match status" value="1"/>
</dbReference>
<dbReference type="STRING" id="402881.Plav_1912"/>
<dbReference type="SUPFAM" id="SSF52540">
    <property type="entry name" value="P-loop containing nucleoside triphosphate hydrolases"/>
    <property type="match status" value="1"/>
</dbReference>
<accession>A7HUE4</accession>
<keyword evidence="3" id="KW-1185">Reference proteome</keyword>
<dbReference type="Pfam" id="PF13469">
    <property type="entry name" value="Sulfotransfer_3"/>
    <property type="match status" value="1"/>
</dbReference>
<dbReference type="InterPro" id="IPR026634">
    <property type="entry name" value="TPST-like"/>
</dbReference>
<dbReference type="GO" id="GO:0008476">
    <property type="term" value="F:protein-tyrosine sulfotransferase activity"/>
    <property type="evidence" value="ECO:0007669"/>
    <property type="project" value="InterPro"/>
</dbReference>
<dbReference type="AlphaFoldDB" id="A7HUE4"/>
<reference evidence="2 3" key="1">
    <citation type="journal article" date="2011" name="Stand. Genomic Sci.">
        <title>Complete genome sequence of Parvibaculum lavamentivorans type strain (DS-1(T)).</title>
        <authorList>
            <person name="Schleheck D."/>
            <person name="Weiss M."/>
            <person name="Pitluck S."/>
            <person name="Bruce D."/>
            <person name="Land M.L."/>
            <person name="Han S."/>
            <person name="Saunders E."/>
            <person name="Tapia R."/>
            <person name="Detter C."/>
            <person name="Brettin T."/>
            <person name="Han J."/>
            <person name="Woyke T."/>
            <person name="Goodwin L."/>
            <person name="Pennacchio L."/>
            <person name="Nolan M."/>
            <person name="Cook A.M."/>
            <person name="Kjelleberg S."/>
            <person name="Thomas T."/>
        </authorList>
    </citation>
    <scope>NUCLEOTIDE SEQUENCE [LARGE SCALE GENOMIC DNA]</scope>
    <source>
        <strain evidence="3">DS-1 / DSM 13023 / NCIMB 13966</strain>
    </source>
</reference>
<dbReference type="EMBL" id="CP000774">
    <property type="protein sequence ID" value="ABS63527.1"/>
    <property type="molecule type" value="Genomic_DNA"/>
</dbReference>
<dbReference type="HOGENOM" id="CLU_046916_1_2_5"/>
<gene>
    <name evidence="2" type="ordered locus">Plav_1912</name>
</gene>
<dbReference type="InterPro" id="IPR027417">
    <property type="entry name" value="P-loop_NTPase"/>
</dbReference>
<evidence type="ECO:0000313" key="2">
    <source>
        <dbReference type="EMBL" id="ABS63527.1"/>
    </source>
</evidence>
<dbReference type="eggNOG" id="COG0615">
    <property type="taxonomic scope" value="Bacteria"/>
</dbReference>
<dbReference type="Gene3D" id="3.40.50.300">
    <property type="entry name" value="P-loop containing nucleotide triphosphate hydrolases"/>
    <property type="match status" value="1"/>
</dbReference>
<sequence length="319" mass="35866">MIERRYLLAGGCPRSGTTMLAAMLGASPECIAPPESDFLIPLAKAIKGGEIPATVDAMRGFISGHWRFRFWNVEIEDRPLAIEQPNDPWSIYRAVIFDAVDCYARANGKPDWRVWVDHRPDNIRWARFLVDTFPDAGLVHIVRDGRAVARSVIPLDWGANEILSAADFWTSRTAYGLAAEASLPGKVHRVRYEDILAEPEAELRRICEAMDISFTGDMIENPSTDVPSYTQGQHRHVGQQVNKAQAEAWRQGLTPHEIELFESKAAWLLEQLGYDCVAGMVSRGPTFAERLQAQLRSKLIRGPLNKYLGKARRRRALES</sequence>
<proteinExistence type="predicted"/>
<name>A7HUE4_PARL1</name>